<dbReference type="Proteomes" id="UP001219525">
    <property type="component" value="Unassembled WGS sequence"/>
</dbReference>
<protein>
    <submittedName>
        <fullName evidence="2">Uncharacterized protein</fullName>
    </submittedName>
</protein>
<reference evidence="2" key="1">
    <citation type="submission" date="2023-03" db="EMBL/GenBank/DDBJ databases">
        <title>Massive genome expansion in bonnet fungi (Mycena s.s.) driven by repeated elements and novel gene families across ecological guilds.</title>
        <authorList>
            <consortium name="Lawrence Berkeley National Laboratory"/>
            <person name="Harder C.B."/>
            <person name="Miyauchi S."/>
            <person name="Viragh M."/>
            <person name="Kuo A."/>
            <person name="Thoen E."/>
            <person name="Andreopoulos B."/>
            <person name="Lu D."/>
            <person name="Skrede I."/>
            <person name="Drula E."/>
            <person name="Henrissat B."/>
            <person name="Morin E."/>
            <person name="Kohler A."/>
            <person name="Barry K."/>
            <person name="LaButti K."/>
            <person name="Morin E."/>
            <person name="Salamov A."/>
            <person name="Lipzen A."/>
            <person name="Mereny Z."/>
            <person name="Hegedus B."/>
            <person name="Baldrian P."/>
            <person name="Stursova M."/>
            <person name="Weitz H."/>
            <person name="Taylor A."/>
            <person name="Grigoriev I.V."/>
            <person name="Nagy L.G."/>
            <person name="Martin F."/>
            <person name="Kauserud H."/>
        </authorList>
    </citation>
    <scope>NUCLEOTIDE SEQUENCE</scope>
    <source>
        <strain evidence="2">9144</strain>
    </source>
</reference>
<keyword evidence="3" id="KW-1185">Reference proteome</keyword>
<organism evidence="2 3">
    <name type="scientific">Mycena pura</name>
    <dbReference type="NCBI Taxonomy" id="153505"/>
    <lineage>
        <taxon>Eukaryota</taxon>
        <taxon>Fungi</taxon>
        <taxon>Dikarya</taxon>
        <taxon>Basidiomycota</taxon>
        <taxon>Agaricomycotina</taxon>
        <taxon>Agaricomycetes</taxon>
        <taxon>Agaricomycetidae</taxon>
        <taxon>Agaricales</taxon>
        <taxon>Marasmiineae</taxon>
        <taxon>Mycenaceae</taxon>
        <taxon>Mycena</taxon>
    </lineage>
</organism>
<comment type="caution">
    <text evidence="2">The sequence shown here is derived from an EMBL/GenBank/DDBJ whole genome shotgun (WGS) entry which is preliminary data.</text>
</comment>
<feature type="region of interest" description="Disordered" evidence="1">
    <location>
        <begin position="53"/>
        <end position="79"/>
    </location>
</feature>
<evidence type="ECO:0000256" key="1">
    <source>
        <dbReference type="SAM" id="MobiDB-lite"/>
    </source>
</evidence>
<sequence length="405" mass="45518">MLSELLLESCEVANGDSMPSVSNVLRLCHFLYISKYVSIEDLEEWLPLLEPRSTAHQRSNSGLPLRPRPPGSDESNHLPTFLRKLPGITKLNMDLDWTDSPRTTLATLPADVLPVLAEFTGPIRALSLFLARDTLNAHRNGRRRQPRRLRHRAAAAPIAAHQSHPPHRVLQLLLHGNRFEAIFASLPRLEHPAAILSKLSCIPGISPHLQLVSLIWKCLDHVKPRTVDSIESDCDFPAVRAELVAQCPDLEVLWLDGRDFIFCWHTQADNMDETESDGDRPWDVEGVRFGWEALRQLPHMVYEDDDALVKKGLIHVVRLCSVHPALVGHLRVNIVSVAGDLFRLAHHGILQASYPALTLFGQQAVDLTTLQKFPSQLERRIQFMEIQKSRGINELDGSVHLAGMT</sequence>
<gene>
    <name evidence="2" type="ORF">GGX14DRAFT_620525</name>
</gene>
<accession>A0AAD6UJ71</accession>
<evidence type="ECO:0000313" key="3">
    <source>
        <dbReference type="Proteomes" id="UP001219525"/>
    </source>
</evidence>
<dbReference type="EMBL" id="JARJCW010000227">
    <property type="protein sequence ID" value="KAJ7185088.1"/>
    <property type="molecule type" value="Genomic_DNA"/>
</dbReference>
<dbReference type="AlphaFoldDB" id="A0AAD6UJ71"/>
<evidence type="ECO:0000313" key="2">
    <source>
        <dbReference type="EMBL" id="KAJ7185088.1"/>
    </source>
</evidence>
<proteinExistence type="predicted"/>
<name>A0AAD6UJ71_9AGAR</name>